<evidence type="ECO:0000313" key="1">
    <source>
        <dbReference type="EMBL" id="GMR57235.1"/>
    </source>
</evidence>
<reference evidence="2" key="1">
    <citation type="submission" date="2022-10" db="EMBL/GenBank/DDBJ databases">
        <title>Genome assembly of Pristionchus species.</title>
        <authorList>
            <person name="Yoshida K."/>
            <person name="Sommer R.J."/>
        </authorList>
    </citation>
    <scope>NUCLEOTIDE SEQUENCE [LARGE SCALE GENOMIC DNA]</scope>
    <source>
        <strain evidence="2">RS5460</strain>
    </source>
</reference>
<name>A0AAN5D7U2_9BILA</name>
<accession>A0AAN5D7U2</accession>
<proteinExistence type="predicted"/>
<gene>
    <name evidence="1" type="ORF">PMAYCL1PPCAC_27430</name>
</gene>
<keyword evidence="2" id="KW-1185">Reference proteome</keyword>
<organism evidence="1 2">
    <name type="scientific">Pristionchus mayeri</name>
    <dbReference type="NCBI Taxonomy" id="1317129"/>
    <lineage>
        <taxon>Eukaryota</taxon>
        <taxon>Metazoa</taxon>
        <taxon>Ecdysozoa</taxon>
        <taxon>Nematoda</taxon>
        <taxon>Chromadorea</taxon>
        <taxon>Rhabditida</taxon>
        <taxon>Rhabditina</taxon>
        <taxon>Diplogasteromorpha</taxon>
        <taxon>Diplogasteroidea</taxon>
        <taxon>Neodiplogasteridae</taxon>
        <taxon>Pristionchus</taxon>
    </lineage>
</organism>
<dbReference type="Proteomes" id="UP001328107">
    <property type="component" value="Unassembled WGS sequence"/>
</dbReference>
<comment type="caution">
    <text evidence="1">The sequence shown here is derived from an EMBL/GenBank/DDBJ whole genome shotgun (WGS) entry which is preliminary data.</text>
</comment>
<sequence>PHNGVSSPSFSSSTPSSDADFGWIDAFCRAFSSQCRFLEVVDTHQARNNNALTIFSSWESIPWPALKRVCFHLLNKEDCTDLAHLAQVSTHFYSGVNDFMKRAENRPAIHNVLMQESGGTKIRINLIESNLPFHGLANLDWGRFERSYRSNGPALVVTLEGPQVPIWNQATTLLSSSIKNVHIHGDPSNPTDLSICETLLRYSTIHTLSIMHKLDDTNTSSIINIASRSTEFIIAFDEDSQLADPASFITRLDSAGSAVFSSIELIDSSSSFFGLPHSFWENYFNE</sequence>
<evidence type="ECO:0000313" key="2">
    <source>
        <dbReference type="Proteomes" id="UP001328107"/>
    </source>
</evidence>
<feature type="non-terminal residue" evidence="1">
    <location>
        <position position="1"/>
    </location>
</feature>
<protein>
    <recommendedName>
        <fullName evidence="3">F-box domain-containing protein</fullName>
    </recommendedName>
</protein>
<dbReference type="AlphaFoldDB" id="A0AAN5D7U2"/>
<evidence type="ECO:0008006" key="3">
    <source>
        <dbReference type="Google" id="ProtNLM"/>
    </source>
</evidence>
<dbReference type="EMBL" id="BTRK01000006">
    <property type="protein sequence ID" value="GMR57235.1"/>
    <property type="molecule type" value="Genomic_DNA"/>
</dbReference>
<feature type="non-terminal residue" evidence="1">
    <location>
        <position position="286"/>
    </location>
</feature>